<feature type="domain" description="ABC transporter" evidence="11">
    <location>
        <begin position="256"/>
        <end position="500"/>
    </location>
</feature>
<evidence type="ECO:0000313" key="12">
    <source>
        <dbReference type="EMBL" id="MDC7225940.1"/>
    </source>
</evidence>
<keyword evidence="8 10" id="KW-1278">Translocase</keyword>
<keyword evidence="2 10" id="KW-0813">Transport</keyword>
<evidence type="ECO:0000256" key="1">
    <source>
        <dbReference type="ARBA" id="ARBA00004202"/>
    </source>
</evidence>
<dbReference type="GO" id="GO:0005886">
    <property type="term" value="C:plasma membrane"/>
    <property type="evidence" value="ECO:0007669"/>
    <property type="project" value="UniProtKB-SubCell"/>
</dbReference>
<evidence type="ECO:0000256" key="8">
    <source>
        <dbReference type="ARBA" id="ARBA00022967"/>
    </source>
</evidence>
<evidence type="ECO:0000256" key="10">
    <source>
        <dbReference type="RuleBase" id="RU367029"/>
    </source>
</evidence>
<reference evidence="12 13" key="1">
    <citation type="submission" date="2022-12" db="EMBL/GenBank/DDBJ databases">
        <title>Metagenome assembled genome from gulf of manar.</title>
        <authorList>
            <person name="Kohli P."/>
            <person name="Pk S."/>
            <person name="Venkata Ramana C."/>
            <person name="Sasikala C."/>
        </authorList>
    </citation>
    <scope>NUCLEOTIDE SEQUENCE [LARGE SCALE GENOMIC DNA]</scope>
    <source>
        <strain evidence="12">JB008</strain>
    </source>
</reference>
<evidence type="ECO:0000256" key="5">
    <source>
        <dbReference type="ARBA" id="ARBA00022737"/>
    </source>
</evidence>
<dbReference type="Gene3D" id="3.40.50.300">
    <property type="entry name" value="P-loop containing nucleotide triphosphate hydrolases"/>
    <property type="match status" value="2"/>
</dbReference>
<protein>
    <recommendedName>
        <fullName evidence="10">Ribose/galactose/methyl galactoside import ATP-binding protein</fullName>
        <ecNumber evidence="10">7.5.2.11</ecNumber>
    </recommendedName>
</protein>
<dbReference type="PANTHER" id="PTHR43790:SF7">
    <property type="entry name" value="GALACTOSE_METHYL GALACTOSIDE IMPORT ATP-BINDING PROTEIN MGLA"/>
    <property type="match status" value="1"/>
</dbReference>
<dbReference type="GO" id="GO:0016887">
    <property type="term" value="F:ATP hydrolysis activity"/>
    <property type="evidence" value="ECO:0007669"/>
    <property type="project" value="InterPro"/>
</dbReference>
<evidence type="ECO:0000256" key="7">
    <source>
        <dbReference type="ARBA" id="ARBA00022840"/>
    </source>
</evidence>
<accession>A0AAJ1IAZ9</accession>
<evidence type="ECO:0000256" key="6">
    <source>
        <dbReference type="ARBA" id="ARBA00022741"/>
    </source>
</evidence>
<comment type="subcellular location">
    <subcellularLocation>
        <location evidence="1 10">Cell membrane</location>
        <topology evidence="1 10">Peripheral membrane protein</topology>
    </subcellularLocation>
</comment>
<dbReference type="EC" id="7.5.2.11" evidence="10"/>
<dbReference type="PROSITE" id="PS50893">
    <property type="entry name" value="ABC_TRANSPORTER_2"/>
    <property type="match status" value="2"/>
</dbReference>
<keyword evidence="5" id="KW-0677">Repeat</keyword>
<dbReference type="FunFam" id="3.40.50.300:FF:000127">
    <property type="entry name" value="Ribose import ATP-binding protein RbsA"/>
    <property type="match status" value="1"/>
</dbReference>
<dbReference type="CDD" id="cd03215">
    <property type="entry name" value="ABC_Carb_Monos_II"/>
    <property type="match status" value="1"/>
</dbReference>
<evidence type="ECO:0000313" key="13">
    <source>
        <dbReference type="Proteomes" id="UP001221217"/>
    </source>
</evidence>
<feature type="domain" description="ABC transporter" evidence="11">
    <location>
        <begin position="6"/>
        <end position="246"/>
    </location>
</feature>
<evidence type="ECO:0000256" key="9">
    <source>
        <dbReference type="ARBA" id="ARBA00023136"/>
    </source>
</evidence>
<keyword evidence="7 10" id="KW-0067">ATP-binding</keyword>
<dbReference type="InterPro" id="IPR027417">
    <property type="entry name" value="P-loop_NTPase"/>
</dbReference>
<evidence type="ECO:0000256" key="3">
    <source>
        <dbReference type="ARBA" id="ARBA00022475"/>
    </source>
</evidence>
<gene>
    <name evidence="12" type="ORF">PQJ61_04150</name>
</gene>
<dbReference type="AlphaFoldDB" id="A0AAJ1IAZ9"/>
<dbReference type="SMART" id="SM00382">
    <property type="entry name" value="AAA"/>
    <property type="match status" value="2"/>
</dbReference>
<evidence type="ECO:0000256" key="4">
    <source>
        <dbReference type="ARBA" id="ARBA00022597"/>
    </source>
</evidence>
<dbReference type="SUPFAM" id="SSF52540">
    <property type="entry name" value="P-loop containing nucleoside triphosphate hydrolases"/>
    <property type="match status" value="2"/>
</dbReference>
<comment type="function">
    <text evidence="10">Part of an ABC transporter complex involved in carbohydrate import. Could be involved in ribose, galactose and/or methyl galactoside import. Responsible for energy coupling to the transport system.</text>
</comment>
<dbReference type="PROSITE" id="PS00211">
    <property type="entry name" value="ABC_TRANSPORTER_1"/>
    <property type="match status" value="1"/>
</dbReference>
<keyword evidence="4 10" id="KW-0762">Sugar transport</keyword>
<keyword evidence="9 10" id="KW-0472">Membrane</keyword>
<name>A0AAJ1IAZ9_9SPIO</name>
<sequence length="509" mass="56176">MSVPILEMKNINKSFSSVKVLNDVQLSIQPGEVHALMGENGAGKSTLMNILMGVHSADSGEIYLDGAKIVNSNPKEAMAKGISMIHQELNPVLDMDVSENIFLGREIKKGTSGILSIVNKKQMRHETQKLFDAVGIDIQPSALMRDLSVAQSQLVEIIKAISISARIIIMDEPTSAITEKEVDILFEQIRKLRESGVAIIYISHKMEEIFSIADSITVLRDGQFVSSDNASNLNKDKLIKLMVGRELTEIFPKTEAEIGEVVMEVNNYSFKPKVRNVNFNLRRGEILGIAGLVGAGRSELVEALFGVHKSAEGSLFINGQDVKIRQTGDAIKNKIALITEDRKQTGLNLIASIEDNITIVSLDKLFPRGVINRHKEDEVVDKSIVKFGVKAASKKNKVQSLSGGNQQKVVIAKWLLTDPQIIIMDEPTRGIDVGAKRDIYLLIGELVKAGKSVLMISSEIQEVMGVADRILVMAEGRITGELERKDFSQEKIMHYASQFNRGKEDEETE</sequence>
<evidence type="ECO:0000259" key="11">
    <source>
        <dbReference type="PROSITE" id="PS50893"/>
    </source>
</evidence>
<proteinExistence type="inferred from homology"/>
<dbReference type="InterPro" id="IPR003593">
    <property type="entry name" value="AAA+_ATPase"/>
</dbReference>
<comment type="caution">
    <text evidence="12">The sequence shown here is derived from an EMBL/GenBank/DDBJ whole genome shotgun (WGS) entry which is preliminary data.</text>
</comment>
<comment type="catalytic activity">
    <reaction evidence="10">
        <text>D-galactose(out) + ATP + H2O = D-galactose(in) + ADP + phosphate + H(+)</text>
        <dbReference type="Rhea" id="RHEA:60156"/>
        <dbReference type="ChEBI" id="CHEBI:4139"/>
        <dbReference type="ChEBI" id="CHEBI:15377"/>
        <dbReference type="ChEBI" id="CHEBI:15378"/>
        <dbReference type="ChEBI" id="CHEBI:30616"/>
        <dbReference type="ChEBI" id="CHEBI:43474"/>
        <dbReference type="ChEBI" id="CHEBI:456216"/>
        <dbReference type="EC" id="7.5.2.11"/>
    </reaction>
</comment>
<dbReference type="InterPro" id="IPR050107">
    <property type="entry name" value="ABC_carbohydrate_import_ATPase"/>
</dbReference>
<dbReference type="InterPro" id="IPR017871">
    <property type="entry name" value="ABC_transporter-like_CS"/>
</dbReference>
<keyword evidence="3 10" id="KW-1003">Cell membrane</keyword>
<organism evidence="12 13">
    <name type="scientific">Candidatus Thalassospirochaeta sargassi</name>
    <dbReference type="NCBI Taxonomy" id="3119039"/>
    <lineage>
        <taxon>Bacteria</taxon>
        <taxon>Pseudomonadati</taxon>
        <taxon>Spirochaetota</taxon>
        <taxon>Spirochaetia</taxon>
        <taxon>Spirochaetales</taxon>
        <taxon>Spirochaetaceae</taxon>
        <taxon>Candidatus Thalassospirochaeta</taxon>
    </lineage>
</organism>
<dbReference type="GO" id="GO:0005524">
    <property type="term" value="F:ATP binding"/>
    <property type="evidence" value="ECO:0007669"/>
    <property type="project" value="UniProtKB-UniRule"/>
</dbReference>
<dbReference type="Proteomes" id="UP001221217">
    <property type="component" value="Unassembled WGS sequence"/>
</dbReference>
<dbReference type="GO" id="GO:0043211">
    <property type="term" value="F:ABC-type carbohydrate transporter activity"/>
    <property type="evidence" value="ECO:0007669"/>
    <property type="project" value="UniProtKB-UniRule"/>
</dbReference>
<comment type="similarity">
    <text evidence="10">Belongs to the ABC transporter superfamily.</text>
</comment>
<dbReference type="CDD" id="cd03216">
    <property type="entry name" value="ABC_Carb_Monos_I"/>
    <property type="match status" value="1"/>
</dbReference>
<dbReference type="Pfam" id="PF00005">
    <property type="entry name" value="ABC_tran"/>
    <property type="match status" value="2"/>
</dbReference>
<dbReference type="InterPro" id="IPR003439">
    <property type="entry name" value="ABC_transporter-like_ATP-bd"/>
</dbReference>
<dbReference type="EMBL" id="JAQQAL010000010">
    <property type="protein sequence ID" value="MDC7225940.1"/>
    <property type="molecule type" value="Genomic_DNA"/>
</dbReference>
<evidence type="ECO:0000256" key="2">
    <source>
        <dbReference type="ARBA" id="ARBA00022448"/>
    </source>
</evidence>
<keyword evidence="6 10" id="KW-0547">Nucleotide-binding</keyword>
<dbReference type="PANTHER" id="PTHR43790">
    <property type="entry name" value="CARBOHYDRATE TRANSPORT ATP-BINDING PROTEIN MG119-RELATED"/>
    <property type="match status" value="1"/>
</dbReference>